<evidence type="ECO:0000313" key="1">
    <source>
        <dbReference type="EMBL" id="SHN44914.1"/>
    </source>
</evidence>
<protein>
    <submittedName>
        <fullName evidence="1">Uncharacterized protein</fullName>
    </submittedName>
</protein>
<dbReference type="RefSeq" id="WP_072791097.1">
    <property type="nucleotide sequence ID" value="NZ_FRCX01000030.1"/>
</dbReference>
<evidence type="ECO:0000313" key="2">
    <source>
        <dbReference type="Proteomes" id="UP000184339"/>
    </source>
</evidence>
<dbReference type="EMBL" id="FRCX01000030">
    <property type="protein sequence ID" value="SHN44914.1"/>
    <property type="molecule type" value="Genomic_DNA"/>
</dbReference>
<dbReference type="AlphaFoldDB" id="A0A1M7RFA2"/>
<keyword evidence="2" id="KW-1185">Reference proteome</keyword>
<name>A0A1M7RFA2_9BURK</name>
<reference evidence="2" key="1">
    <citation type="submission" date="2016-11" db="EMBL/GenBank/DDBJ databases">
        <authorList>
            <person name="Varghese N."/>
            <person name="Submissions S."/>
        </authorList>
    </citation>
    <scope>NUCLEOTIDE SEQUENCE [LARGE SCALE GENOMIC DNA]</scope>
    <source>
        <strain evidence="2">Sac-22</strain>
    </source>
</reference>
<gene>
    <name evidence="1" type="ORF">SAMN05192549_1305</name>
</gene>
<organism evidence="1 2">
    <name type="scientific">Duganella sacchari</name>
    <dbReference type="NCBI Taxonomy" id="551987"/>
    <lineage>
        <taxon>Bacteria</taxon>
        <taxon>Pseudomonadati</taxon>
        <taxon>Pseudomonadota</taxon>
        <taxon>Betaproteobacteria</taxon>
        <taxon>Burkholderiales</taxon>
        <taxon>Oxalobacteraceae</taxon>
        <taxon>Telluria group</taxon>
        <taxon>Duganella</taxon>
    </lineage>
</organism>
<proteinExistence type="predicted"/>
<accession>A0A1M7RFA2</accession>
<sequence length="201" mass="22523">MTQRFLLEGHKGKAICEKCANICSTTYRYRDVPFSDGKGLASGILVGVCDTCNTVLSIPAQSTPKIKRDRNIATQSIEAVLPAPYLDILDLACFSIDPNASTDFRKKLLLFYIHKFALGKFDVENISEPNPLFSLDHDISKRRLSMKVSKSLAEDFTKMVSVSKLSKTDFLKNVVGEIKRQVIDDRNKDVLEELRTIAYLG</sequence>
<dbReference type="Proteomes" id="UP000184339">
    <property type="component" value="Unassembled WGS sequence"/>
</dbReference>
<dbReference type="OrthoDB" id="6116181at2"/>